<sequence>MRHTFEEGANMRLTRAALQAAPPPKRSTASCTDSNGAEVSISALQPPAPHPGPCCSQTLLLHLHPATRGGREGVESPGSASERERRRARRRTERRLHACRLPPPHLRARPPADSLRLLPVCDDDRLPPLPAFVA</sequence>
<gene>
    <name evidence="2" type="primary">gb29897</name>
    <name evidence="2" type="ORF">PR202_gb29897</name>
</gene>
<keyword evidence="3" id="KW-1185">Reference proteome</keyword>
<proteinExistence type="predicted"/>
<feature type="region of interest" description="Disordered" evidence="1">
    <location>
        <begin position="1"/>
        <end position="112"/>
    </location>
</feature>
<protein>
    <submittedName>
        <fullName evidence="2">Uncharacterized protein</fullName>
    </submittedName>
</protein>
<evidence type="ECO:0000313" key="2">
    <source>
        <dbReference type="EMBL" id="GJN40649.1"/>
    </source>
</evidence>
<organism evidence="2 3">
    <name type="scientific">Eleusine coracana subsp. coracana</name>
    <dbReference type="NCBI Taxonomy" id="191504"/>
    <lineage>
        <taxon>Eukaryota</taxon>
        <taxon>Viridiplantae</taxon>
        <taxon>Streptophyta</taxon>
        <taxon>Embryophyta</taxon>
        <taxon>Tracheophyta</taxon>
        <taxon>Spermatophyta</taxon>
        <taxon>Magnoliopsida</taxon>
        <taxon>Liliopsida</taxon>
        <taxon>Poales</taxon>
        <taxon>Poaceae</taxon>
        <taxon>PACMAD clade</taxon>
        <taxon>Chloridoideae</taxon>
        <taxon>Cynodonteae</taxon>
        <taxon>Eleusininae</taxon>
        <taxon>Eleusine</taxon>
    </lineage>
</organism>
<reference evidence="2" key="1">
    <citation type="journal article" date="2018" name="DNA Res.">
        <title>Multiple hybrid de novo genome assembly of finger millet, an orphan allotetraploid crop.</title>
        <authorList>
            <person name="Hatakeyama M."/>
            <person name="Aluri S."/>
            <person name="Balachadran M.T."/>
            <person name="Sivarajan S.R."/>
            <person name="Patrignani A."/>
            <person name="Gruter S."/>
            <person name="Poveda L."/>
            <person name="Shimizu-Inatsugi R."/>
            <person name="Baeten J."/>
            <person name="Francoijs K.J."/>
            <person name="Nataraja K.N."/>
            <person name="Reddy Y.A.N."/>
            <person name="Phadnis S."/>
            <person name="Ravikumar R.L."/>
            <person name="Schlapbach R."/>
            <person name="Sreeman S.M."/>
            <person name="Shimizu K.K."/>
        </authorList>
    </citation>
    <scope>NUCLEOTIDE SEQUENCE</scope>
</reference>
<dbReference type="EMBL" id="BQKI01000168">
    <property type="protein sequence ID" value="GJN40649.1"/>
    <property type="molecule type" value="Genomic_DNA"/>
</dbReference>
<feature type="compositionally biased region" description="Polar residues" evidence="1">
    <location>
        <begin position="27"/>
        <end position="37"/>
    </location>
</feature>
<dbReference type="Proteomes" id="UP001054889">
    <property type="component" value="Unassembled WGS sequence"/>
</dbReference>
<evidence type="ECO:0000313" key="3">
    <source>
        <dbReference type="Proteomes" id="UP001054889"/>
    </source>
</evidence>
<reference evidence="2" key="2">
    <citation type="submission" date="2021-12" db="EMBL/GenBank/DDBJ databases">
        <title>Resequencing data analysis of finger millet.</title>
        <authorList>
            <person name="Hatakeyama M."/>
            <person name="Aluri S."/>
            <person name="Balachadran M.T."/>
            <person name="Sivarajan S.R."/>
            <person name="Poveda L."/>
            <person name="Shimizu-Inatsugi R."/>
            <person name="Schlapbach R."/>
            <person name="Sreeman S.M."/>
            <person name="Shimizu K.K."/>
        </authorList>
    </citation>
    <scope>NUCLEOTIDE SEQUENCE</scope>
</reference>
<comment type="caution">
    <text evidence="2">The sequence shown here is derived from an EMBL/GenBank/DDBJ whole genome shotgun (WGS) entry which is preliminary data.</text>
</comment>
<dbReference type="AlphaFoldDB" id="A0AAV5FY66"/>
<accession>A0AAV5FY66</accession>
<feature type="compositionally biased region" description="Basic residues" evidence="1">
    <location>
        <begin position="86"/>
        <end position="98"/>
    </location>
</feature>
<name>A0AAV5FY66_ELECO</name>
<evidence type="ECO:0000256" key="1">
    <source>
        <dbReference type="SAM" id="MobiDB-lite"/>
    </source>
</evidence>